<evidence type="ECO:0000313" key="3">
    <source>
        <dbReference type="Proteomes" id="UP000703038"/>
    </source>
</evidence>
<evidence type="ECO:0000256" key="1">
    <source>
        <dbReference type="SAM" id="Phobius"/>
    </source>
</evidence>
<name>A0ABS2KU39_9NOCA</name>
<protein>
    <submittedName>
        <fullName evidence="2">Uncharacterized protein</fullName>
    </submittedName>
</protein>
<keyword evidence="3" id="KW-1185">Reference proteome</keyword>
<sequence length="111" mass="12093">MIAAALVLVVAAALRIWTDLQVSAVNVGHRLPVTWGQFAVPLPRTLRWTRVLSSAAVLWGALALGSTVYDYRNPMPSVVMMIAIIVLALYAPSVVITTTHNRHHATRATRP</sequence>
<dbReference type="RefSeq" id="WP_204868497.1">
    <property type="nucleotide sequence ID" value="NZ_JAFBBK010000001.1"/>
</dbReference>
<accession>A0ABS2KU39</accession>
<comment type="caution">
    <text evidence="2">The sequence shown here is derived from an EMBL/GenBank/DDBJ whole genome shotgun (WGS) entry which is preliminary data.</text>
</comment>
<gene>
    <name evidence="2" type="ORF">JOE42_002187</name>
</gene>
<keyword evidence="1" id="KW-0812">Transmembrane</keyword>
<reference evidence="2 3" key="1">
    <citation type="submission" date="2021-01" db="EMBL/GenBank/DDBJ databases">
        <title>Genomics of switchgrass bacterial isolates.</title>
        <authorList>
            <person name="Shade A."/>
        </authorList>
    </citation>
    <scope>NUCLEOTIDE SEQUENCE [LARGE SCALE GENOMIC DNA]</scope>
    <source>
        <strain evidence="2 3">PvP111</strain>
    </source>
</reference>
<dbReference type="EMBL" id="JAFBBK010000001">
    <property type="protein sequence ID" value="MBM7415454.1"/>
    <property type="molecule type" value="Genomic_DNA"/>
</dbReference>
<evidence type="ECO:0000313" key="2">
    <source>
        <dbReference type="EMBL" id="MBM7415454.1"/>
    </source>
</evidence>
<dbReference type="Proteomes" id="UP000703038">
    <property type="component" value="Unassembled WGS sequence"/>
</dbReference>
<feature type="transmembrane region" description="Helical" evidence="1">
    <location>
        <begin position="48"/>
        <end position="71"/>
    </location>
</feature>
<feature type="transmembrane region" description="Helical" evidence="1">
    <location>
        <begin position="78"/>
        <end position="96"/>
    </location>
</feature>
<proteinExistence type="predicted"/>
<keyword evidence="1" id="KW-0472">Membrane</keyword>
<keyword evidence="1" id="KW-1133">Transmembrane helix</keyword>
<organism evidence="2 3">
    <name type="scientific">Rhodococcoides corynebacterioides</name>
    <dbReference type="NCBI Taxonomy" id="53972"/>
    <lineage>
        <taxon>Bacteria</taxon>
        <taxon>Bacillati</taxon>
        <taxon>Actinomycetota</taxon>
        <taxon>Actinomycetes</taxon>
        <taxon>Mycobacteriales</taxon>
        <taxon>Nocardiaceae</taxon>
        <taxon>Rhodococcoides</taxon>
    </lineage>
</organism>